<protein>
    <submittedName>
        <fullName evidence="1">Uncharacterized protein</fullName>
    </submittedName>
</protein>
<keyword evidence="2" id="KW-1185">Reference proteome</keyword>
<dbReference type="RefSeq" id="XP_024579682.1">
    <property type="nucleotide sequence ID" value="XM_024729290.1"/>
</dbReference>
<dbReference type="AlphaFoldDB" id="A0A0P1APC2"/>
<accession>A0A0P1APC2</accession>
<dbReference type="Proteomes" id="UP000054928">
    <property type="component" value="Unassembled WGS sequence"/>
</dbReference>
<sequence length="112" mass="12781">MIPKILEKKYLSPSSLDTFRYRICAIVNLIVTSRNTWWVHPEARRTLMLMKARLHEKAVKSLLLMNRTPIMSSFNLKSHAHCAICRSTVRDKPSDCVAVVYAENCSCGLCTP</sequence>
<dbReference type="EMBL" id="CCYD01000653">
    <property type="protein sequence ID" value="CEG43313.1"/>
    <property type="molecule type" value="Genomic_DNA"/>
</dbReference>
<dbReference type="GeneID" id="36408571"/>
<proteinExistence type="predicted"/>
<reference evidence="2" key="1">
    <citation type="submission" date="2014-09" db="EMBL/GenBank/DDBJ databases">
        <authorList>
            <person name="Sharma Rahul"/>
            <person name="Thines Marco"/>
        </authorList>
    </citation>
    <scope>NUCLEOTIDE SEQUENCE [LARGE SCALE GENOMIC DNA]</scope>
</reference>
<evidence type="ECO:0000313" key="2">
    <source>
        <dbReference type="Proteomes" id="UP000054928"/>
    </source>
</evidence>
<evidence type="ECO:0000313" key="1">
    <source>
        <dbReference type="EMBL" id="CEG43313.1"/>
    </source>
</evidence>
<name>A0A0P1APC2_PLAHL</name>
<organism evidence="1 2">
    <name type="scientific">Plasmopara halstedii</name>
    <name type="common">Downy mildew of sunflower</name>
    <dbReference type="NCBI Taxonomy" id="4781"/>
    <lineage>
        <taxon>Eukaryota</taxon>
        <taxon>Sar</taxon>
        <taxon>Stramenopiles</taxon>
        <taxon>Oomycota</taxon>
        <taxon>Peronosporomycetes</taxon>
        <taxon>Peronosporales</taxon>
        <taxon>Peronosporaceae</taxon>
        <taxon>Plasmopara</taxon>
    </lineage>
</organism>